<evidence type="ECO:0000313" key="3">
    <source>
        <dbReference type="EMBL" id="CAB3795249.1"/>
    </source>
</evidence>
<reference evidence="3 4" key="1">
    <citation type="submission" date="2020-04" db="EMBL/GenBank/DDBJ databases">
        <authorList>
            <person name="De Canck E."/>
        </authorList>
    </citation>
    <scope>NUCLEOTIDE SEQUENCE [LARGE SCALE GENOMIC DNA]</scope>
    <source>
        <strain evidence="3 4">LMG 28614</strain>
    </source>
</reference>
<dbReference type="EMBL" id="CADIKK010000019">
    <property type="protein sequence ID" value="CAB3795249.1"/>
    <property type="molecule type" value="Genomic_DNA"/>
</dbReference>
<evidence type="ECO:0000259" key="2">
    <source>
        <dbReference type="Pfam" id="PF07506"/>
    </source>
</evidence>
<evidence type="ECO:0000313" key="4">
    <source>
        <dbReference type="Proteomes" id="UP000494365"/>
    </source>
</evidence>
<organism evidence="3 4">
    <name type="scientific">Paraburkholderia ultramafica</name>
    <dbReference type="NCBI Taxonomy" id="1544867"/>
    <lineage>
        <taxon>Bacteria</taxon>
        <taxon>Pseudomonadati</taxon>
        <taxon>Pseudomonadota</taxon>
        <taxon>Betaproteobacteria</taxon>
        <taxon>Burkholderiales</taxon>
        <taxon>Burkholderiaceae</taxon>
        <taxon>Paraburkholderia</taxon>
    </lineage>
</organism>
<dbReference type="Proteomes" id="UP000494365">
    <property type="component" value="Unassembled WGS sequence"/>
</dbReference>
<keyword evidence="4" id="KW-1185">Reference proteome</keyword>
<dbReference type="Pfam" id="PF07506">
    <property type="entry name" value="RepB"/>
    <property type="match status" value="1"/>
</dbReference>
<evidence type="ECO:0000256" key="1">
    <source>
        <dbReference type="SAM" id="MobiDB-lite"/>
    </source>
</evidence>
<proteinExistence type="predicted"/>
<gene>
    <name evidence="3" type="ORF">LMG28614_04134</name>
</gene>
<dbReference type="InterPro" id="IPR011111">
    <property type="entry name" value="Plasmid_RepB"/>
</dbReference>
<feature type="region of interest" description="Disordered" evidence="1">
    <location>
        <begin position="168"/>
        <end position="197"/>
    </location>
</feature>
<protein>
    <recommendedName>
        <fullName evidence="2">RepB plasmid partition domain-containing protein</fullName>
    </recommendedName>
</protein>
<dbReference type="RefSeq" id="WP_175151280.1">
    <property type="nucleotide sequence ID" value="NZ_CADIKK010000019.1"/>
</dbReference>
<dbReference type="AlphaFoldDB" id="A0A6S7BE11"/>
<accession>A0A6S7BE11</accession>
<sequence length="197" mass="22050">MVKAKTTRFIHRAREPAATGPEPQLLCEQASTLFAGQVLPKRAIEALARMAPDRQIEAAEVMVADNNLTGDFARALLAATLAVDRTDDARGRQSHPDNVRRLAHMEEKLVRLHRTLDKVQHDRSVNLANLALAAAWVRGWMSNKVVAGWLGQHYPDHAVVLTQVVRDAERSTTPGRPMKLPYDRPVSATECRKKRRK</sequence>
<name>A0A6S7BE11_9BURK</name>
<feature type="domain" description="RepB plasmid partition" evidence="2">
    <location>
        <begin position="23"/>
        <end position="157"/>
    </location>
</feature>